<name>A0ABX1LY29_9CYAN</name>
<accession>A0ABX1LY29</accession>
<feature type="region of interest" description="Disordered" evidence="1">
    <location>
        <begin position="39"/>
        <end position="94"/>
    </location>
</feature>
<dbReference type="RefSeq" id="WP_169366076.1">
    <property type="nucleotide sequence ID" value="NZ_JAAVJL010000006.1"/>
</dbReference>
<keyword evidence="3" id="KW-1185">Reference proteome</keyword>
<evidence type="ECO:0000313" key="3">
    <source>
        <dbReference type="Proteomes" id="UP000738376"/>
    </source>
</evidence>
<dbReference type="Proteomes" id="UP000738376">
    <property type="component" value="Unassembled WGS sequence"/>
</dbReference>
<comment type="caution">
    <text evidence="2">The sequence shown here is derived from an EMBL/GenBank/DDBJ whole genome shotgun (WGS) entry which is preliminary data.</text>
</comment>
<dbReference type="EMBL" id="JAAVJL010000006">
    <property type="protein sequence ID" value="NMF61128.1"/>
    <property type="molecule type" value="Genomic_DNA"/>
</dbReference>
<gene>
    <name evidence="2" type="ORF">HC246_24670</name>
</gene>
<feature type="compositionally biased region" description="Basic and acidic residues" evidence="1">
    <location>
        <begin position="76"/>
        <end position="89"/>
    </location>
</feature>
<dbReference type="Pfam" id="PF06051">
    <property type="entry name" value="DUF928"/>
    <property type="match status" value="1"/>
</dbReference>
<evidence type="ECO:0000256" key="1">
    <source>
        <dbReference type="SAM" id="MobiDB-lite"/>
    </source>
</evidence>
<proteinExistence type="predicted"/>
<dbReference type="InterPro" id="IPR010328">
    <property type="entry name" value="DUF928"/>
</dbReference>
<organism evidence="2 3">
    <name type="scientific">Pseudanabaena yagii GIHE-NHR1</name>
    <dbReference type="NCBI Taxonomy" id="2722753"/>
    <lineage>
        <taxon>Bacteria</taxon>
        <taxon>Bacillati</taxon>
        <taxon>Cyanobacteriota</taxon>
        <taxon>Cyanophyceae</taxon>
        <taxon>Pseudanabaenales</taxon>
        <taxon>Pseudanabaenaceae</taxon>
        <taxon>Pseudanabaena</taxon>
        <taxon>Pseudanabaena yagii</taxon>
    </lineage>
</organism>
<sequence length="270" mass="29601">MFYKYLPRYFSLLLIAALLQSSLSSIFLGRANAQKIKGFEPAPSNPPSSLGGGVRGLFDPPVGEPDPTVSIGGGRRNSDGKCPKDRNNQPKDNQASDALEQQLIPLLPTSKFGITYSSNPKFYAYIPKTSAVAVVFTLENQDGQGIAQKRLELTNTPSIVSTQFDQPLEIGKDYKWLVSVVCVADDPEDTFSEGIVRRVKPNLALVGKLEKASDIERVELYAKSGIWYEALANLAKLRLAQPNNPEIKAMWINLLKSSGLESLAIYPVNK</sequence>
<evidence type="ECO:0000313" key="2">
    <source>
        <dbReference type="EMBL" id="NMF61128.1"/>
    </source>
</evidence>
<protein>
    <submittedName>
        <fullName evidence="2">DUF928 domain-containing protein</fullName>
    </submittedName>
</protein>
<reference evidence="2 3" key="1">
    <citation type="submission" date="2020-03" db="EMBL/GenBank/DDBJ databases">
        <title>Draft Genome Sequence of 2-Methylisoborneol Producing Pseudanabaena yagii Strain GIHE-NHR1 Isolated from North Han River in South Korea.</title>
        <authorList>
            <person name="Jeong J."/>
        </authorList>
    </citation>
    <scope>NUCLEOTIDE SEQUENCE [LARGE SCALE GENOMIC DNA]</scope>
    <source>
        <strain evidence="2 3">GIHE-NHR1</strain>
    </source>
</reference>